<evidence type="ECO:0000256" key="8">
    <source>
        <dbReference type="NCBIfam" id="TIGR00234"/>
    </source>
</evidence>
<evidence type="ECO:0000256" key="4">
    <source>
        <dbReference type="ARBA" id="ARBA00022840"/>
    </source>
</evidence>
<dbReference type="PANTHER" id="PTHR11766">
    <property type="entry name" value="TYROSYL-TRNA SYNTHETASE"/>
    <property type="match status" value="1"/>
</dbReference>
<dbReference type="EMBL" id="PFAM01000021">
    <property type="protein sequence ID" value="PIT95871.1"/>
    <property type="molecule type" value="Genomic_DNA"/>
</dbReference>
<evidence type="ECO:0000256" key="9">
    <source>
        <dbReference type="RuleBase" id="RU363036"/>
    </source>
</evidence>
<comment type="caution">
    <text evidence="10">The sequence shown here is derived from an EMBL/GenBank/DDBJ whole genome shotgun (WGS) entry which is preliminary data.</text>
</comment>
<keyword evidence="5 9" id="KW-0648">Protein biosynthesis</keyword>
<gene>
    <name evidence="10" type="primary">tyrS</name>
    <name evidence="10" type="ORF">COT94_03430</name>
</gene>
<proteinExistence type="inferred from homology"/>
<keyword evidence="4 9" id="KW-0067">ATP-binding</keyword>
<evidence type="ECO:0000256" key="7">
    <source>
        <dbReference type="ARBA" id="ARBA00048248"/>
    </source>
</evidence>
<dbReference type="InterPro" id="IPR002307">
    <property type="entry name" value="Tyr-tRNA-ligase"/>
</dbReference>
<dbReference type="Gene3D" id="1.10.240.10">
    <property type="entry name" value="Tyrosyl-Transfer RNA Synthetase"/>
    <property type="match status" value="1"/>
</dbReference>
<protein>
    <recommendedName>
        <fullName evidence="1 8">Tyrosine--tRNA ligase</fullName>
        <ecNumber evidence="1 8">6.1.1.1</ecNumber>
    </recommendedName>
</protein>
<keyword evidence="2 9" id="KW-0436">Ligase</keyword>
<dbReference type="InterPro" id="IPR002305">
    <property type="entry name" value="aa-tRNA-synth_Ic"/>
</dbReference>
<evidence type="ECO:0000256" key="2">
    <source>
        <dbReference type="ARBA" id="ARBA00022598"/>
    </source>
</evidence>
<dbReference type="InterPro" id="IPR024088">
    <property type="entry name" value="Tyr-tRNA-ligase_bac-type"/>
</dbReference>
<dbReference type="SUPFAM" id="SSF52374">
    <property type="entry name" value="Nucleotidylyl transferase"/>
    <property type="match status" value="1"/>
</dbReference>
<name>A0A2M6WSZ6_9BACT</name>
<dbReference type="CDD" id="cd00805">
    <property type="entry name" value="TyrRS_core"/>
    <property type="match status" value="1"/>
</dbReference>
<organism evidence="10 11">
    <name type="scientific">Candidatus Falkowbacteria bacterium CG10_big_fil_rev_8_21_14_0_10_37_14</name>
    <dbReference type="NCBI Taxonomy" id="1974561"/>
    <lineage>
        <taxon>Bacteria</taxon>
        <taxon>Candidatus Falkowiibacteriota</taxon>
    </lineage>
</organism>
<dbReference type="GO" id="GO:0005524">
    <property type="term" value="F:ATP binding"/>
    <property type="evidence" value="ECO:0007669"/>
    <property type="project" value="UniProtKB-KW"/>
</dbReference>
<accession>A0A2M6WSZ6</accession>
<dbReference type="GO" id="GO:0004831">
    <property type="term" value="F:tyrosine-tRNA ligase activity"/>
    <property type="evidence" value="ECO:0007669"/>
    <property type="project" value="UniProtKB-UniRule"/>
</dbReference>
<dbReference type="InterPro" id="IPR014729">
    <property type="entry name" value="Rossmann-like_a/b/a_fold"/>
</dbReference>
<evidence type="ECO:0000313" key="11">
    <source>
        <dbReference type="Proteomes" id="UP000228533"/>
    </source>
</evidence>
<keyword evidence="3 9" id="KW-0547">Nucleotide-binding</keyword>
<dbReference type="AlphaFoldDB" id="A0A2M6WSZ6"/>
<dbReference type="NCBIfam" id="TIGR00234">
    <property type="entry name" value="tyrS"/>
    <property type="match status" value="1"/>
</dbReference>
<dbReference type="GO" id="GO:0005829">
    <property type="term" value="C:cytosol"/>
    <property type="evidence" value="ECO:0007669"/>
    <property type="project" value="TreeGrafter"/>
</dbReference>
<sequence length="398" mass="44211">MVNTNPQLIEEILTRGVEQIFPKREVLETALASGKRLRLYCGFDPSATSLHIGNAILINKLRQFQELGHEIIFLVGDFTGMIGDPTDKSATRKQLTREEVLANAKSYQEQAGHYLDFSGDNPAQVKYNSEWQDKLTFKDLISIATNFTVGQMLARDMFQKRIAEEKPIFMHEFLYPLAQGYDSVAMEVDLEIGGNDQMFNMLCGRDLSKNILNKEKCVMTMKLLADADGNKMGKTAGNAVFLDASANDIYGAVMSWSDGVILPAWELATTSPMAKINEVKERLANGENPKNLKLELAIELVALFCGAESATAAAEHFRLAVSEKTAPADLPKVELLASEDLFTAVVKFYNGQRSNTQIRQLFSDKAVYYNNQPTDDGKLLPKSGSAIRVGKKDWFEIG</sequence>
<dbReference type="PRINTS" id="PR01040">
    <property type="entry name" value="TRNASYNTHTYR"/>
</dbReference>
<dbReference type="Gene3D" id="3.40.50.620">
    <property type="entry name" value="HUPs"/>
    <property type="match status" value="1"/>
</dbReference>
<evidence type="ECO:0000256" key="5">
    <source>
        <dbReference type="ARBA" id="ARBA00022917"/>
    </source>
</evidence>
<keyword evidence="6 9" id="KW-0030">Aminoacyl-tRNA synthetase</keyword>
<dbReference type="Proteomes" id="UP000228533">
    <property type="component" value="Unassembled WGS sequence"/>
</dbReference>
<evidence type="ECO:0000313" key="10">
    <source>
        <dbReference type="EMBL" id="PIT95871.1"/>
    </source>
</evidence>
<comment type="catalytic activity">
    <reaction evidence="7">
        <text>tRNA(Tyr) + L-tyrosine + ATP = L-tyrosyl-tRNA(Tyr) + AMP + diphosphate + H(+)</text>
        <dbReference type="Rhea" id="RHEA:10220"/>
        <dbReference type="Rhea" id="RHEA-COMP:9706"/>
        <dbReference type="Rhea" id="RHEA-COMP:9707"/>
        <dbReference type="ChEBI" id="CHEBI:15378"/>
        <dbReference type="ChEBI" id="CHEBI:30616"/>
        <dbReference type="ChEBI" id="CHEBI:33019"/>
        <dbReference type="ChEBI" id="CHEBI:58315"/>
        <dbReference type="ChEBI" id="CHEBI:78442"/>
        <dbReference type="ChEBI" id="CHEBI:78536"/>
        <dbReference type="ChEBI" id="CHEBI:456215"/>
        <dbReference type="EC" id="6.1.1.1"/>
    </reaction>
</comment>
<dbReference type="PANTHER" id="PTHR11766:SF1">
    <property type="entry name" value="TYROSINE--TRNA LIGASE"/>
    <property type="match status" value="1"/>
</dbReference>
<dbReference type="EC" id="6.1.1.1" evidence="1 8"/>
<evidence type="ECO:0000256" key="3">
    <source>
        <dbReference type="ARBA" id="ARBA00022741"/>
    </source>
</evidence>
<comment type="similarity">
    <text evidence="9">Belongs to the class-I aminoacyl-tRNA synthetase family.</text>
</comment>
<evidence type="ECO:0000256" key="6">
    <source>
        <dbReference type="ARBA" id="ARBA00023146"/>
    </source>
</evidence>
<dbReference type="GO" id="GO:0006437">
    <property type="term" value="P:tyrosyl-tRNA aminoacylation"/>
    <property type="evidence" value="ECO:0007669"/>
    <property type="project" value="UniProtKB-UniRule"/>
</dbReference>
<evidence type="ECO:0000256" key="1">
    <source>
        <dbReference type="ARBA" id="ARBA00013160"/>
    </source>
</evidence>
<dbReference type="Pfam" id="PF00579">
    <property type="entry name" value="tRNA-synt_1b"/>
    <property type="match status" value="1"/>
</dbReference>
<reference evidence="11" key="1">
    <citation type="submission" date="2017-09" db="EMBL/GenBank/DDBJ databases">
        <title>Depth-based differentiation of microbial function through sediment-hosted aquifers and enrichment of novel symbionts in the deep terrestrial subsurface.</title>
        <authorList>
            <person name="Probst A.J."/>
            <person name="Ladd B."/>
            <person name="Jarett J.K."/>
            <person name="Geller-Mcgrath D.E."/>
            <person name="Sieber C.M.K."/>
            <person name="Emerson J.B."/>
            <person name="Anantharaman K."/>
            <person name="Thomas B.C."/>
            <person name="Malmstrom R."/>
            <person name="Stieglmeier M."/>
            <person name="Klingl A."/>
            <person name="Woyke T."/>
            <person name="Ryan C.M."/>
            <person name="Banfield J.F."/>
        </authorList>
    </citation>
    <scope>NUCLEOTIDE SEQUENCE [LARGE SCALE GENOMIC DNA]</scope>
</reference>